<sequence length="223" mass="23882">MTSDSSAQLRPNQPRRKVSKAALLTAGLLAVGSAHAAWVPVTPLSDKPVLKFDKPQWVIDPAKTYRAVLKTTKGDVTLEFYAQQAPKAVNSFVFLALNHYYDGNPFHRVLDGFMAQGGDPTGTGAGGPGYGYYVELDDALKFDAAGVLGMARSQSLSSQGSQFFITLAPATFLNGQYTVFGKVVDGQKVVDALQKIDPQKPDSAIKPDSIQSVEIQVEMTGGK</sequence>
<dbReference type="PANTHER" id="PTHR45625:SF16">
    <property type="entry name" value="PEPTIDYL-PROLYL CIS-TRANS ISOMERASE"/>
    <property type="match status" value="1"/>
</dbReference>
<dbReference type="InterPro" id="IPR020892">
    <property type="entry name" value="Cyclophilin-type_PPIase_CS"/>
</dbReference>
<name>A0A3G8YGF9_9DEIO</name>
<dbReference type="PANTHER" id="PTHR45625">
    <property type="entry name" value="PEPTIDYL-PROLYL CIS-TRANS ISOMERASE-RELATED"/>
    <property type="match status" value="1"/>
</dbReference>
<dbReference type="GO" id="GO:0006457">
    <property type="term" value="P:protein folding"/>
    <property type="evidence" value="ECO:0007669"/>
    <property type="project" value="InterPro"/>
</dbReference>
<organism evidence="3 4">
    <name type="scientific">Deinococcus psychrotolerans</name>
    <dbReference type="NCBI Taxonomy" id="2489213"/>
    <lineage>
        <taxon>Bacteria</taxon>
        <taxon>Thermotogati</taxon>
        <taxon>Deinococcota</taxon>
        <taxon>Deinococci</taxon>
        <taxon>Deinococcales</taxon>
        <taxon>Deinococcaceae</taxon>
        <taxon>Deinococcus</taxon>
    </lineage>
</organism>
<dbReference type="PRINTS" id="PR00153">
    <property type="entry name" value="CSAPPISMRASE"/>
</dbReference>
<dbReference type="EC" id="5.2.1.8" evidence="1"/>
<dbReference type="PROSITE" id="PS00170">
    <property type="entry name" value="CSA_PPIASE_1"/>
    <property type="match status" value="1"/>
</dbReference>
<accession>A0A3G8YGF9</accession>
<comment type="function">
    <text evidence="1">PPIases accelerate the folding of proteins. It catalyzes the cis-trans isomerization of proline imidic peptide bonds in oligopeptides.</text>
</comment>
<dbReference type="PROSITE" id="PS50072">
    <property type="entry name" value="CSA_PPIASE_2"/>
    <property type="match status" value="1"/>
</dbReference>
<dbReference type="InterPro" id="IPR029000">
    <property type="entry name" value="Cyclophilin-like_dom_sf"/>
</dbReference>
<dbReference type="Pfam" id="PF00160">
    <property type="entry name" value="Pro_isomerase"/>
    <property type="match status" value="1"/>
</dbReference>
<reference evidence="3 4" key="1">
    <citation type="submission" date="2018-11" db="EMBL/GenBank/DDBJ databases">
        <title>Deinococcus shelandsis sp. nov., isolated from South Shetland Islands soil of Antarctica.</title>
        <authorList>
            <person name="Tian J."/>
        </authorList>
    </citation>
    <scope>NUCLEOTIDE SEQUENCE [LARGE SCALE GENOMIC DNA]</scope>
    <source>
        <strain evidence="3 4">S14-83T</strain>
    </source>
</reference>
<protein>
    <recommendedName>
        <fullName evidence="1">Peptidyl-prolyl cis-trans isomerase</fullName>
        <shortName evidence="1">PPIase</shortName>
        <ecNumber evidence="1">5.2.1.8</ecNumber>
    </recommendedName>
</protein>
<feature type="domain" description="PPIase cyclophilin-type" evidence="2">
    <location>
        <begin position="74"/>
        <end position="215"/>
    </location>
</feature>
<comment type="similarity">
    <text evidence="1">Belongs to the cyclophilin-type PPIase family.</text>
</comment>
<comment type="catalytic activity">
    <reaction evidence="1">
        <text>[protein]-peptidylproline (omega=180) = [protein]-peptidylproline (omega=0)</text>
        <dbReference type="Rhea" id="RHEA:16237"/>
        <dbReference type="Rhea" id="RHEA-COMP:10747"/>
        <dbReference type="Rhea" id="RHEA-COMP:10748"/>
        <dbReference type="ChEBI" id="CHEBI:83833"/>
        <dbReference type="ChEBI" id="CHEBI:83834"/>
        <dbReference type="EC" id="5.2.1.8"/>
    </reaction>
</comment>
<dbReference type="KEGG" id="dph:EHF33_11095"/>
<dbReference type="AlphaFoldDB" id="A0A3G8YGF9"/>
<keyword evidence="1 3" id="KW-0413">Isomerase</keyword>
<gene>
    <name evidence="3" type="ORF">EHF33_11095</name>
</gene>
<evidence type="ECO:0000259" key="2">
    <source>
        <dbReference type="PROSITE" id="PS50072"/>
    </source>
</evidence>
<dbReference type="EMBL" id="CP034183">
    <property type="protein sequence ID" value="AZI43930.1"/>
    <property type="molecule type" value="Genomic_DNA"/>
</dbReference>
<dbReference type="InterPro" id="IPR002130">
    <property type="entry name" value="Cyclophilin-type_PPIase_dom"/>
</dbReference>
<dbReference type="GO" id="GO:0003755">
    <property type="term" value="F:peptidyl-prolyl cis-trans isomerase activity"/>
    <property type="evidence" value="ECO:0007669"/>
    <property type="project" value="UniProtKB-UniRule"/>
</dbReference>
<keyword evidence="4" id="KW-1185">Reference proteome</keyword>
<keyword evidence="1" id="KW-0697">Rotamase</keyword>
<dbReference type="OrthoDB" id="9807797at2"/>
<feature type="chain" id="PRO_5017848593" description="Peptidyl-prolyl cis-trans isomerase" evidence="1">
    <location>
        <begin position="37"/>
        <end position="223"/>
    </location>
</feature>
<dbReference type="CDD" id="cd00317">
    <property type="entry name" value="cyclophilin"/>
    <property type="match status" value="1"/>
</dbReference>
<dbReference type="Gene3D" id="2.40.100.10">
    <property type="entry name" value="Cyclophilin-like"/>
    <property type="match status" value="1"/>
</dbReference>
<keyword evidence="1" id="KW-0732">Signal</keyword>
<evidence type="ECO:0000313" key="4">
    <source>
        <dbReference type="Proteomes" id="UP000276417"/>
    </source>
</evidence>
<proteinExistence type="inferred from homology"/>
<feature type="signal peptide" evidence="1">
    <location>
        <begin position="1"/>
        <end position="36"/>
    </location>
</feature>
<evidence type="ECO:0000256" key="1">
    <source>
        <dbReference type="RuleBase" id="RU363019"/>
    </source>
</evidence>
<dbReference type="InterPro" id="IPR044666">
    <property type="entry name" value="Cyclophilin_A-like"/>
</dbReference>
<evidence type="ECO:0000313" key="3">
    <source>
        <dbReference type="EMBL" id="AZI43930.1"/>
    </source>
</evidence>
<dbReference type="Proteomes" id="UP000276417">
    <property type="component" value="Chromosome 1"/>
</dbReference>
<dbReference type="SUPFAM" id="SSF50891">
    <property type="entry name" value="Cyclophilin-like"/>
    <property type="match status" value="1"/>
</dbReference>